<accession>A0ABW2TM92</accession>
<evidence type="ECO:0000256" key="1">
    <source>
        <dbReference type="SAM" id="MobiDB-lite"/>
    </source>
</evidence>
<sequence length="98" mass="10175">MGARVVAPLVAGGLIVRRPRVLGLLTRAGADEALVAELRRLRARHGDGPVGLRVAGRTVVVPLNAQDAAEVLAETPVPYSPPTGRRSGRCATSSRTAC</sequence>
<gene>
    <name evidence="2" type="ORF">ACFQV2_14825</name>
</gene>
<name>A0ABW2TM92_9PSEU</name>
<evidence type="ECO:0000313" key="2">
    <source>
        <dbReference type="EMBL" id="MFC7614611.1"/>
    </source>
</evidence>
<reference evidence="3" key="1">
    <citation type="journal article" date="2019" name="Int. J. Syst. Evol. Microbiol.">
        <title>The Global Catalogue of Microorganisms (GCM) 10K type strain sequencing project: providing services to taxonomists for standard genome sequencing and annotation.</title>
        <authorList>
            <consortium name="The Broad Institute Genomics Platform"/>
            <consortium name="The Broad Institute Genome Sequencing Center for Infectious Disease"/>
            <person name="Wu L."/>
            <person name="Ma J."/>
        </authorList>
    </citation>
    <scope>NUCLEOTIDE SEQUENCE [LARGE SCALE GENOMIC DNA]</scope>
    <source>
        <strain evidence="3">JCM 17695</strain>
    </source>
</reference>
<feature type="region of interest" description="Disordered" evidence="1">
    <location>
        <begin position="75"/>
        <end position="98"/>
    </location>
</feature>
<comment type="caution">
    <text evidence="2">The sequence shown here is derived from an EMBL/GenBank/DDBJ whole genome shotgun (WGS) entry which is preliminary data.</text>
</comment>
<organism evidence="2 3">
    <name type="scientific">Actinokineospora soli</name>
    <dbReference type="NCBI Taxonomy" id="1048753"/>
    <lineage>
        <taxon>Bacteria</taxon>
        <taxon>Bacillati</taxon>
        <taxon>Actinomycetota</taxon>
        <taxon>Actinomycetes</taxon>
        <taxon>Pseudonocardiales</taxon>
        <taxon>Pseudonocardiaceae</taxon>
        <taxon>Actinokineospora</taxon>
    </lineage>
</organism>
<protein>
    <submittedName>
        <fullName evidence="2">Uncharacterized protein</fullName>
    </submittedName>
</protein>
<dbReference type="EMBL" id="JBHTEY010000004">
    <property type="protein sequence ID" value="MFC7614611.1"/>
    <property type="molecule type" value="Genomic_DNA"/>
</dbReference>
<proteinExistence type="predicted"/>
<keyword evidence="3" id="KW-1185">Reference proteome</keyword>
<dbReference type="Proteomes" id="UP001596512">
    <property type="component" value="Unassembled WGS sequence"/>
</dbReference>
<evidence type="ECO:0000313" key="3">
    <source>
        <dbReference type="Proteomes" id="UP001596512"/>
    </source>
</evidence>